<evidence type="ECO:0000259" key="3">
    <source>
        <dbReference type="PROSITE" id="PS50110"/>
    </source>
</evidence>
<name>B8IUE4_METNO</name>
<reference evidence="4 5" key="1">
    <citation type="submission" date="2009-01" db="EMBL/GenBank/DDBJ databases">
        <title>Complete sequence of chromosome of Methylobacterium nodulans ORS 2060.</title>
        <authorList>
            <consortium name="US DOE Joint Genome Institute"/>
            <person name="Lucas S."/>
            <person name="Copeland A."/>
            <person name="Lapidus A."/>
            <person name="Glavina del Rio T."/>
            <person name="Dalin E."/>
            <person name="Tice H."/>
            <person name="Bruce D."/>
            <person name="Goodwin L."/>
            <person name="Pitluck S."/>
            <person name="Sims D."/>
            <person name="Brettin T."/>
            <person name="Detter J.C."/>
            <person name="Han C."/>
            <person name="Larimer F."/>
            <person name="Land M."/>
            <person name="Hauser L."/>
            <person name="Kyrpides N."/>
            <person name="Ivanova N."/>
            <person name="Marx C.J."/>
            <person name="Richardson P."/>
        </authorList>
    </citation>
    <scope>NUCLEOTIDE SEQUENCE [LARGE SCALE GENOMIC DNA]</scope>
    <source>
        <strain evidence="5">LMG 21967 / CNCM I-2342 / ORS 2060</strain>
    </source>
</reference>
<dbReference type="PANTHER" id="PTHR44591">
    <property type="entry name" value="STRESS RESPONSE REGULATOR PROTEIN 1"/>
    <property type="match status" value="1"/>
</dbReference>
<dbReference type="PANTHER" id="PTHR44591:SF21">
    <property type="entry name" value="TWO-COMPONENT RESPONSE REGULATOR"/>
    <property type="match status" value="1"/>
</dbReference>
<accession>B8IUE4</accession>
<evidence type="ECO:0000313" key="4">
    <source>
        <dbReference type="EMBL" id="ACL55189.1"/>
    </source>
</evidence>
<dbReference type="KEGG" id="mno:Mnod_0143"/>
<dbReference type="OrthoDB" id="7210814at2"/>
<organism evidence="4 5">
    <name type="scientific">Methylobacterium nodulans (strain LMG 21967 / CNCM I-2342 / ORS 2060)</name>
    <dbReference type="NCBI Taxonomy" id="460265"/>
    <lineage>
        <taxon>Bacteria</taxon>
        <taxon>Pseudomonadati</taxon>
        <taxon>Pseudomonadota</taxon>
        <taxon>Alphaproteobacteria</taxon>
        <taxon>Hyphomicrobiales</taxon>
        <taxon>Methylobacteriaceae</taxon>
        <taxon>Methylobacterium</taxon>
    </lineage>
</organism>
<evidence type="ECO:0000313" key="5">
    <source>
        <dbReference type="Proteomes" id="UP000008207"/>
    </source>
</evidence>
<dbReference type="InterPro" id="IPR011006">
    <property type="entry name" value="CheY-like_superfamily"/>
</dbReference>
<sequence>MGGGRVENVLVVEDEVLLLDLVTAELEDAGLTVLQADNANAALGMLATDTPVDLLFTDIRLPGPMDGWTLAEAALKLRPGLKVIYATGFAGDAPRLAPGSLFFTKPYRPSAVIAAIAAFGTAEPPSPAVP</sequence>
<keyword evidence="1 2" id="KW-0597">Phosphoprotein</keyword>
<dbReference type="Pfam" id="PF00072">
    <property type="entry name" value="Response_reg"/>
    <property type="match status" value="1"/>
</dbReference>
<dbReference type="GO" id="GO:0000160">
    <property type="term" value="P:phosphorelay signal transduction system"/>
    <property type="evidence" value="ECO:0007669"/>
    <property type="project" value="InterPro"/>
</dbReference>
<dbReference type="EMBL" id="CP001349">
    <property type="protein sequence ID" value="ACL55189.1"/>
    <property type="molecule type" value="Genomic_DNA"/>
</dbReference>
<keyword evidence="5" id="KW-1185">Reference proteome</keyword>
<feature type="domain" description="Response regulatory" evidence="3">
    <location>
        <begin position="8"/>
        <end position="120"/>
    </location>
</feature>
<dbReference type="SMART" id="SM00448">
    <property type="entry name" value="REC"/>
    <property type="match status" value="1"/>
</dbReference>
<protein>
    <submittedName>
        <fullName evidence="4">Response regulator receiver protein</fullName>
    </submittedName>
</protein>
<dbReference type="PROSITE" id="PS50110">
    <property type="entry name" value="RESPONSE_REGULATORY"/>
    <property type="match status" value="1"/>
</dbReference>
<gene>
    <name evidence="4" type="ordered locus">Mnod_0143</name>
</gene>
<dbReference type="HOGENOM" id="CLU_000445_69_8_5"/>
<dbReference type="InterPro" id="IPR001789">
    <property type="entry name" value="Sig_transdc_resp-reg_receiver"/>
</dbReference>
<feature type="modified residue" description="4-aspartylphosphate" evidence="2">
    <location>
        <position position="58"/>
    </location>
</feature>
<dbReference type="Gene3D" id="3.40.50.2300">
    <property type="match status" value="1"/>
</dbReference>
<dbReference type="eggNOG" id="COG0784">
    <property type="taxonomic scope" value="Bacteria"/>
</dbReference>
<dbReference type="STRING" id="460265.Mnod_0143"/>
<evidence type="ECO:0000256" key="2">
    <source>
        <dbReference type="PROSITE-ProRule" id="PRU00169"/>
    </source>
</evidence>
<dbReference type="SUPFAM" id="SSF52172">
    <property type="entry name" value="CheY-like"/>
    <property type="match status" value="1"/>
</dbReference>
<dbReference type="Proteomes" id="UP000008207">
    <property type="component" value="Chromosome"/>
</dbReference>
<evidence type="ECO:0000256" key="1">
    <source>
        <dbReference type="ARBA" id="ARBA00022553"/>
    </source>
</evidence>
<dbReference type="InterPro" id="IPR050595">
    <property type="entry name" value="Bact_response_regulator"/>
</dbReference>
<dbReference type="AlphaFoldDB" id="B8IUE4"/>
<proteinExistence type="predicted"/>